<gene>
    <name evidence="2" type="ORF">SMD44_04036</name>
</gene>
<dbReference type="AlphaFoldDB" id="A0A1Z1WDR3"/>
<keyword evidence="3" id="KW-1185">Reference proteome</keyword>
<dbReference type="EMBL" id="CP021748">
    <property type="protein sequence ID" value="ARX84593.1"/>
    <property type="molecule type" value="Genomic_DNA"/>
</dbReference>
<name>A0A1Z1WDR3_9ACTN</name>
<feature type="region of interest" description="Disordered" evidence="1">
    <location>
        <begin position="1"/>
        <end position="24"/>
    </location>
</feature>
<evidence type="ECO:0000313" key="3">
    <source>
        <dbReference type="Proteomes" id="UP000195880"/>
    </source>
</evidence>
<organism evidence="2 3">
    <name type="scientific">Streptomyces alboflavus</name>
    <dbReference type="NCBI Taxonomy" id="67267"/>
    <lineage>
        <taxon>Bacteria</taxon>
        <taxon>Bacillati</taxon>
        <taxon>Actinomycetota</taxon>
        <taxon>Actinomycetes</taxon>
        <taxon>Kitasatosporales</taxon>
        <taxon>Streptomycetaceae</taxon>
        <taxon>Streptomyces</taxon>
    </lineage>
</organism>
<evidence type="ECO:0000256" key="1">
    <source>
        <dbReference type="SAM" id="MobiDB-lite"/>
    </source>
</evidence>
<dbReference type="KEGG" id="salf:SMD44_04036"/>
<sequence>MFRRPDECEADQRETGMTSSGSGGAAIRTWLAGAHPVPRQAEAEWADSGLALLPLGTLFDAIRVPGELIHRVMGSDDSATAGKTLDDWLHGPVIRDTRTGSGFYYVLIATDAPWDGPGIRLSTGTYLSVPRLSRQVSAVTFWAVLPPRRGRLCDPAHLDALLATPEPLGEIER</sequence>
<dbReference type="Proteomes" id="UP000195880">
    <property type="component" value="Chromosome"/>
</dbReference>
<evidence type="ECO:0000313" key="2">
    <source>
        <dbReference type="EMBL" id="ARX84593.1"/>
    </source>
</evidence>
<accession>A0A1Z1WDR3</accession>
<reference evidence="2 3" key="1">
    <citation type="submission" date="2017-05" db="EMBL/GenBank/DDBJ databases">
        <title>Streptomyces alboflavus Genome sequencing and assembly.</title>
        <authorList>
            <person name="Wang Y."/>
            <person name="Du B."/>
            <person name="Ding Y."/>
            <person name="Liu H."/>
            <person name="Hou Q."/>
            <person name="Liu K."/>
            <person name="Wang C."/>
            <person name="Yao L."/>
        </authorList>
    </citation>
    <scope>NUCLEOTIDE SEQUENCE [LARGE SCALE GENOMIC DNA]</scope>
    <source>
        <strain evidence="2 3">MDJK44</strain>
    </source>
</reference>
<protein>
    <recommendedName>
        <fullName evidence="4">DNA primase/polymerase bifunctional N-terminal domain-containing protein</fullName>
    </recommendedName>
</protein>
<feature type="compositionally biased region" description="Basic and acidic residues" evidence="1">
    <location>
        <begin position="1"/>
        <end position="14"/>
    </location>
</feature>
<evidence type="ECO:0008006" key="4">
    <source>
        <dbReference type="Google" id="ProtNLM"/>
    </source>
</evidence>
<proteinExistence type="predicted"/>